<dbReference type="PANTHER" id="PTHR23091">
    <property type="entry name" value="N-TERMINAL ACETYLTRANSFERASE"/>
    <property type="match status" value="1"/>
</dbReference>
<dbReference type="AlphaFoldDB" id="B8GFM9"/>
<accession>B8GFM9</accession>
<evidence type="ECO:0000256" key="1">
    <source>
        <dbReference type="ARBA" id="ARBA00022679"/>
    </source>
</evidence>
<dbReference type="KEGG" id="mpl:Mpal_2648"/>
<proteinExistence type="predicted"/>
<dbReference type="InterPro" id="IPR045047">
    <property type="entry name" value="Ard1-like"/>
</dbReference>
<dbReference type="Pfam" id="PF00583">
    <property type="entry name" value="Acetyltransf_1"/>
    <property type="match status" value="1"/>
</dbReference>
<dbReference type="RefSeq" id="WP_012619231.1">
    <property type="nucleotide sequence ID" value="NC_011832.1"/>
</dbReference>
<evidence type="ECO:0000259" key="3">
    <source>
        <dbReference type="PROSITE" id="PS51186"/>
    </source>
</evidence>
<feature type="domain" description="N-acetyltransferase" evidence="3">
    <location>
        <begin position="6"/>
        <end position="153"/>
    </location>
</feature>
<dbReference type="PANTHER" id="PTHR23091:SF4">
    <property type="entry name" value="N-TERMINAL AMINO-ACID N(ALPHA)-ACETYLTRANSFERASE NATA"/>
    <property type="match status" value="1"/>
</dbReference>
<dbReference type="NCBIfam" id="TIGR01575">
    <property type="entry name" value="rimI"/>
    <property type="match status" value="1"/>
</dbReference>
<dbReference type="PROSITE" id="PS51186">
    <property type="entry name" value="GNAT"/>
    <property type="match status" value="1"/>
</dbReference>
<dbReference type="HOGENOM" id="CLU_013985_23_0_2"/>
<name>B8GFM9_METPE</name>
<keyword evidence="5" id="KW-1185">Reference proteome</keyword>
<dbReference type="CDD" id="cd04301">
    <property type="entry name" value="NAT_SF"/>
    <property type="match status" value="1"/>
</dbReference>
<protein>
    <submittedName>
        <fullName evidence="4">Ribosomal-protein-alanine acetyltransferase</fullName>
    </submittedName>
</protein>
<dbReference type="GeneID" id="7272470"/>
<dbReference type="eggNOG" id="arCOG00833">
    <property type="taxonomic scope" value="Archaea"/>
</dbReference>
<dbReference type="SUPFAM" id="SSF55729">
    <property type="entry name" value="Acyl-CoA N-acyltransferases (Nat)"/>
    <property type="match status" value="1"/>
</dbReference>
<keyword evidence="1 4" id="KW-0808">Transferase</keyword>
<dbReference type="GO" id="GO:0031415">
    <property type="term" value="C:NatA complex"/>
    <property type="evidence" value="ECO:0007669"/>
    <property type="project" value="InterPro"/>
</dbReference>
<dbReference type="InterPro" id="IPR000182">
    <property type="entry name" value="GNAT_dom"/>
</dbReference>
<evidence type="ECO:0000256" key="2">
    <source>
        <dbReference type="ARBA" id="ARBA00023315"/>
    </source>
</evidence>
<dbReference type="EMBL" id="CP001338">
    <property type="protein sequence ID" value="ACL17912.1"/>
    <property type="molecule type" value="Genomic_DNA"/>
</dbReference>
<evidence type="ECO:0000313" key="5">
    <source>
        <dbReference type="Proteomes" id="UP000002457"/>
    </source>
</evidence>
<dbReference type="InterPro" id="IPR006464">
    <property type="entry name" value="AcTrfase_RimI/Ard1"/>
</dbReference>
<keyword evidence="2" id="KW-0012">Acyltransferase</keyword>
<dbReference type="Gene3D" id="3.40.630.30">
    <property type="match status" value="1"/>
</dbReference>
<dbReference type="OrthoDB" id="43754at2157"/>
<dbReference type="STRING" id="521011.Mpal_2648"/>
<dbReference type="Proteomes" id="UP000002457">
    <property type="component" value="Chromosome"/>
</dbReference>
<gene>
    <name evidence="4" type="ordered locus">Mpal_2648</name>
</gene>
<dbReference type="InterPro" id="IPR016181">
    <property type="entry name" value="Acyl_CoA_acyltransferase"/>
</dbReference>
<reference evidence="4 5" key="1">
    <citation type="journal article" date="2015" name="Genome Announc.">
        <title>Complete Genome Sequence of Methanosphaerula palustris E1-9CT, a Hydrogenotrophic Methanogen Isolated from a Minerotrophic Fen Peatland.</title>
        <authorList>
            <person name="Cadillo-Quiroz H."/>
            <person name="Browne P."/>
            <person name="Kyrpides N."/>
            <person name="Woyke T."/>
            <person name="Goodwin L."/>
            <person name="Detter C."/>
            <person name="Yavitt J.B."/>
            <person name="Zinder S.H."/>
        </authorList>
    </citation>
    <scope>NUCLEOTIDE SEQUENCE [LARGE SCALE GENOMIC DNA]</scope>
    <source>
        <strain evidence="5">ATCC BAA-1556 / DSM 19958 / E1-9c</strain>
    </source>
</reference>
<organism evidence="4 5">
    <name type="scientific">Methanosphaerula palustris (strain ATCC BAA-1556 / DSM 19958 / E1-9c)</name>
    <dbReference type="NCBI Taxonomy" id="521011"/>
    <lineage>
        <taxon>Archaea</taxon>
        <taxon>Methanobacteriati</taxon>
        <taxon>Methanobacteriota</taxon>
        <taxon>Stenosarchaea group</taxon>
        <taxon>Methanomicrobia</taxon>
        <taxon>Methanomicrobiales</taxon>
        <taxon>Methanoregulaceae</taxon>
        <taxon>Methanosphaerula</taxon>
    </lineage>
</organism>
<sequence length="154" mass="17720">MTDEQLLIHRARPFDLPHISAIEEESFADPWDLPTLEWVLETCGDHFFVAHYRQQVAGFIAGALEDTGEERYGHICNFAVTGAFRRMGIGRKLVARAEHQFAVEGASGVQLEVRVSNLTAQRFYEKNGYQDVFLIPEYYANGEDALVMMRWFRF</sequence>
<dbReference type="GO" id="GO:0004596">
    <property type="term" value="F:protein-N-terminal amino-acid acetyltransferase activity"/>
    <property type="evidence" value="ECO:0007669"/>
    <property type="project" value="InterPro"/>
</dbReference>
<evidence type="ECO:0000313" key="4">
    <source>
        <dbReference type="EMBL" id="ACL17912.1"/>
    </source>
</evidence>